<dbReference type="SUPFAM" id="SSF141488">
    <property type="entry name" value="YdhA-like"/>
    <property type="match status" value="1"/>
</dbReference>
<dbReference type="Pfam" id="PF09864">
    <property type="entry name" value="MliC"/>
    <property type="match status" value="1"/>
</dbReference>
<dbReference type="Gene3D" id="2.40.128.200">
    <property type="match status" value="1"/>
</dbReference>
<protein>
    <submittedName>
        <fullName evidence="6">C-type lysozyme inhibitor</fullName>
    </submittedName>
</protein>
<evidence type="ECO:0000256" key="1">
    <source>
        <dbReference type="ARBA" id="ARBA00022729"/>
    </source>
</evidence>
<dbReference type="EMBL" id="RSUV01000011">
    <property type="protein sequence ID" value="MIV45002.1"/>
    <property type="molecule type" value="Genomic_DNA"/>
</dbReference>
<evidence type="ECO:0000256" key="2">
    <source>
        <dbReference type="ARBA" id="ARBA00023136"/>
    </source>
</evidence>
<comment type="caution">
    <text evidence="6">The sequence shown here is derived from an EMBL/GenBank/DDBJ whole genome shotgun (WGS) entry which is preliminary data.</text>
</comment>
<reference evidence="6" key="1">
    <citation type="submission" date="2018-07" db="EMBL/GenBank/DDBJ databases">
        <authorList>
            <consortium name="GenomeTrakr network: Whole genome sequencing for foodborne pathogen traceback"/>
        </authorList>
    </citation>
    <scope>NUCLEOTIDE SEQUENCE [LARGE SCALE GENOMIC DNA]</scope>
    <source>
        <strain evidence="6">CFSAN048114</strain>
    </source>
</reference>
<evidence type="ECO:0000256" key="3">
    <source>
        <dbReference type="ARBA" id="ARBA00023139"/>
    </source>
</evidence>
<proteinExistence type="predicted"/>
<evidence type="ECO:0000259" key="5">
    <source>
        <dbReference type="Pfam" id="PF09864"/>
    </source>
</evidence>
<keyword evidence="3" id="KW-0564">Palmitate</keyword>
<sequence>MAYITLPLYYSRGQCLCLSSEEVVKTIYSCNDNRTMEVVYINTNGGNSYAIINQVNEMIPMRLMKMASGASYEAISQDYTYKLYTKGNTADLVEGNDKPVLSNCLSDN</sequence>
<name>A0A3W1E6Z0_SALER</name>
<feature type="domain" description="C-type lysozyme inhibitor" evidence="5">
    <location>
        <begin position="28"/>
        <end position="99"/>
    </location>
</feature>
<dbReference type="InterPro" id="IPR036328">
    <property type="entry name" value="MliC_sf"/>
</dbReference>
<keyword evidence="1" id="KW-0732">Signal</keyword>
<keyword evidence="2" id="KW-0472">Membrane</keyword>
<dbReference type="Proteomes" id="UP000839530">
    <property type="component" value="Unassembled WGS sequence"/>
</dbReference>
<dbReference type="AlphaFoldDB" id="A0A3W1E6Z0"/>
<keyword evidence="4" id="KW-0449">Lipoprotein</keyword>
<evidence type="ECO:0000256" key="4">
    <source>
        <dbReference type="ARBA" id="ARBA00023288"/>
    </source>
</evidence>
<gene>
    <name evidence="6" type="ORF">A7E06_16140</name>
</gene>
<evidence type="ECO:0000313" key="6">
    <source>
        <dbReference type="EMBL" id="MIV45002.1"/>
    </source>
</evidence>
<accession>A0A3W1E6Z0</accession>
<organism evidence="6">
    <name type="scientific">Salmonella enterica</name>
    <name type="common">Salmonella choleraesuis</name>
    <dbReference type="NCBI Taxonomy" id="28901"/>
    <lineage>
        <taxon>Bacteria</taxon>
        <taxon>Pseudomonadati</taxon>
        <taxon>Pseudomonadota</taxon>
        <taxon>Gammaproteobacteria</taxon>
        <taxon>Enterobacterales</taxon>
        <taxon>Enterobacteriaceae</taxon>
        <taxon>Salmonella</taxon>
    </lineage>
</organism>
<dbReference type="NCBIfam" id="NF010363">
    <property type="entry name" value="PRK13791.1"/>
    <property type="match status" value="1"/>
</dbReference>
<dbReference type="InterPro" id="IPR018660">
    <property type="entry name" value="MliC"/>
</dbReference>